<sequence length="187" mass="20305">MSDEAREIDEIEDQLEMIVLSLIIGSSQHLILPSQHLFPAHLRDVWPRFSLELSATNPRSCSARVCGPRRSPRVALSRVLVLQLLSDAVLCCVPASSSSSASHRRGHQPHDSISSKHHSSPNLVLSSSTCSQIQAVSGSSLTAVRQNQVSPSFALKPSSRSPPMETSSIFARHVSGILIIYTFAQNS</sequence>
<keyword evidence="3" id="KW-1185">Reference proteome</keyword>
<name>A0A8X7QI54_BRACI</name>
<dbReference type="Proteomes" id="UP000886595">
    <property type="component" value="Unassembled WGS sequence"/>
</dbReference>
<evidence type="ECO:0000256" key="1">
    <source>
        <dbReference type="SAM" id="MobiDB-lite"/>
    </source>
</evidence>
<comment type="caution">
    <text evidence="2">The sequence shown here is derived from an EMBL/GenBank/DDBJ whole genome shotgun (WGS) entry which is preliminary data.</text>
</comment>
<gene>
    <name evidence="2" type="ORF">Bca52824_063635</name>
</gene>
<feature type="region of interest" description="Disordered" evidence="1">
    <location>
        <begin position="97"/>
        <end position="124"/>
    </location>
</feature>
<evidence type="ECO:0000313" key="3">
    <source>
        <dbReference type="Proteomes" id="UP000886595"/>
    </source>
</evidence>
<protein>
    <submittedName>
        <fullName evidence="2">Uncharacterized protein</fullName>
    </submittedName>
</protein>
<dbReference type="EMBL" id="JAAMPC010000013">
    <property type="protein sequence ID" value="KAG2269080.1"/>
    <property type="molecule type" value="Genomic_DNA"/>
</dbReference>
<reference evidence="2 3" key="1">
    <citation type="submission" date="2020-02" db="EMBL/GenBank/DDBJ databases">
        <authorList>
            <person name="Ma Q."/>
            <person name="Huang Y."/>
            <person name="Song X."/>
            <person name="Pei D."/>
        </authorList>
    </citation>
    <scope>NUCLEOTIDE SEQUENCE [LARGE SCALE GENOMIC DNA]</scope>
    <source>
        <strain evidence="2">Sxm20200214</strain>
        <tissue evidence="2">Leaf</tissue>
    </source>
</reference>
<dbReference type="AlphaFoldDB" id="A0A8X7QI54"/>
<accession>A0A8X7QI54</accession>
<organism evidence="2 3">
    <name type="scientific">Brassica carinata</name>
    <name type="common">Ethiopian mustard</name>
    <name type="synonym">Abyssinian cabbage</name>
    <dbReference type="NCBI Taxonomy" id="52824"/>
    <lineage>
        <taxon>Eukaryota</taxon>
        <taxon>Viridiplantae</taxon>
        <taxon>Streptophyta</taxon>
        <taxon>Embryophyta</taxon>
        <taxon>Tracheophyta</taxon>
        <taxon>Spermatophyta</taxon>
        <taxon>Magnoliopsida</taxon>
        <taxon>eudicotyledons</taxon>
        <taxon>Gunneridae</taxon>
        <taxon>Pentapetalae</taxon>
        <taxon>rosids</taxon>
        <taxon>malvids</taxon>
        <taxon>Brassicales</taxon>
        <taxon>Brassicaceae</taxon>
        <taxon>Brassiceae</taxon>
        <taxon>Brassica</taxon>
    </lineage>
</organism>
<evidence type="ECO:0000313" key="2">
    <source>
        <dbReference type="EMBL" id="KAG2269080.1"/>
    </source>
</evidence>
<proteinExistence type="predicted"/>